<accession>A0A1N6HMQ5</accession>
<name>A0A1N6HMQ5_9FLAO</name>
<gene>
    <name evidence="2" type="ORF">SAMN05421769_2673</name>
</gene>
<keyword evidence="3" id="KW-1185">Reference proteome</keyword>
<evidence type="ECO:0000313" key="3">
    <source>
        <dbReference type="Proteomes" id="UP000184782"/>
    </source>
</evidence>
<feature type="region of interest" description="Disordered" evidence="1">
    <location>
        <begin position="1"/>
        <end position="20"/>
    </location>
</feature>
<dbReference type="STRING" id="59733.SAMN05421769_2673"/>
<feature type="compositionally biased region" description="Polar residues" evidence="1">
    <location>
        <begin position="1"/>
        <end position="10"/>
    </location>
</feature>
<dbReference type="AlphaFoldDB" id="A0A1N6HMQ5"/>
<proteinExistence type="predicted"/>
<sequence length="61" mass="6960">MENFSTNGSPMANPKDKLLPKLKQLNTAHPALNRMRSKAMQVSGNEAITDYSRMHHRHNRS</sequence>
<evidence type="ECO:0000313" key="2">
    <source>
        <dbReference type="EMBL" id="SIO21042.1"/>
    </source>
</evidence>
<dbReference type="Proteomes" id="UP000184782">
    <property type="component" value="Unassembled WGS sequence"/>
</dbReference>
<dbReference type="RefSeq" id="WP_074230787.1">
    <property type="nucleotide sequence ID" value="NZ_FSRQ01000002.1"/>
</dbReference>
<evidence type="ECO:0000256" key="1">
    <source>
        <dbReference type="SAM" id="MobiDB-lite"/>
    </source>
</evidence>
<dbReference type="EMBL" id="FSRQ01000002">
    <property type="protein sequence ID" value="SIO21042.1"/>
    <property type="molecule type" value="Genomic_DNA"/>
</dbReference>
<dbReference type="NCBIfam" id="NF041705">
    <property type="entry name" value="RIPP_cyclo_YhhA"/>
    <property type="match status" value="1"/>
</dbReference>
<reference evidence="3" key="1">
    <citation type="submission" date="2016-12" db="EMBL/GenBank/DDBJ databases">
        <authorList>
            <person name="Varghese N."/>
            <person name="Submissions S."/>
        </authorList>
    </citation>
    <scope>NUCLEOTIDE SEQUENCE [LARGE SCALE GENOMIC DNA]</scope>
    <source>
        <strain evidence="3">DSM 16779</strain>
    </source>
</reference>
<organism evidence="2 3">
    <name type="scientific">Chryseobacterium scophthalmum</name>
    <dbReference type="NCBI Taxonomy" id="59733"/>
    <lineage>
        <taxon>Bacteria</taxon>
        <taxon>Pseudomonadati</taxon>
        <taxon>Bacteroidota</taxon>
        <taxon>Flavobacteriia</taxon>
        <taxon>Flavobacteriales</taxon>
        <taxon>Weeksellaceae</taxon>
        <taxon>Chryseobacterium group</taxon>
        <taxon>Chryseobacterium</taxon>
    </lineage>
</organism>
<protein>
    <submittedName>
        <fullName evidence="2">Uncharacterized protein</fullName>
    </submittedName>
</protein>